<dbReference type="AlphaFoldDB" id="A0AAJ7NCZ6"/>
<protein>
    <recommendedName>
        <fullName evidence="4">Condensin complex subunit 2</fullName>
    </recommendedName>
</protein>
<evidence type="ECO:0000256" key="11">
    <source>
        <dbReference type="SAM" id="MobiDB-lite"/>
    </source>
</evidence>
<dbReference type="Pfam" id="PF05786">
    <property type="entry name" value="Cnd2"/>
    <property type="match status" value="2"/>
</dbReference>
<evidence type="ECO:0000256" key="10">
    <source>
        <dbReference type="ARBA" id="ARBA00023306"/>
    </source>
</evidence>
<dbReference type="GO" id="GO:0005737">
    <property type="term" value="C:cytoplasm"/>
    <property type="evidence" value="ECO:0007669"/>
    <property type="project" value="UniProtKB-SubCell"/>
</dbReference>
<evidence type="ECO:0000256" key="2">
    <source>
        <dbReference type="ARBA" id="ARBA00004496"/>
    </source>
</evidence>
<evidence type="ECO:0000256" key="5">
    <source>
        <dbReference type="ARBA" id="ARBA00022454"/>
    </source>
</evidence>
<dbReference type="InterPro" id="IPR022816">
    <property type="entry name" value="Condensin_barren_su2"/>
</dbReference>
<dbReference type="KEGG" id="ccal:108630456"/>
<keyword evidence="6" id="KW-0963">Cytoplasm</keyword>
<keyword evidence="12" id="KW-1185">Reference proteome</keyword>
<evidence type="ECO:0000313" key="13">
    <source>
        <dbReference type="RefSeq" id="XP_017889252.1"/>
    </source>
</evidence>
<accession>A0AAJ7NCZ6</accession>
<evidence type="ECO:0000256" key="7">
    <source>
        <dbReference type="ARBA" id="ARBA00022618"/>
    </source>
</evidence>
<proteinExistence type="inferred from homology"/>
<dbReference type="PANTHER" id="PTHR13108">
    <property type="entry name" value="CONDENSIN COMPLEX SUBUNIT 2"/>
    <property type="match status" value="1"/>
</dbReference>
<name>A0AAJ7NCZ6_9HYME</name>
<evidence type="ECO:0000256" key="4">
    <source>
        <dbReference type="ARBA" id="ARBA00016065"/>
    </source>
</evidence>
<gene>
    <name evidence="13" type="primary">LOC108630456</name>
</gene>
<evidence type="ECO:0000256" key="1">
    <source>
        <dbReference type="ARBA" id="ARBA00004286"/>
    </source>
</evidence>
<dbReference type="GeneID" id="108630456"/>
<reference evidence="13" key="1">
    <citation type="submission" date="2025-08" db="UniProtKB">
        <authorList>
            <consortium name="RefSeq"/>
        </authorList>
    </citation>
    <scope>IDENTIFICATION</scope>
    <source>
        <tissue evidence="13">Whole body</tissue>
    </source>
</reference>
<dbReference type="Proteomes" id="UP000694925">
    <property type="component" value="Unplaced"/>
</dbReference>
<dbReference type="GO" id="GO:0007076">
    <property type="term" value="P:mitotic chromosome condensation"/>
    <property type="evidence" value="ECO:0007669"/>
    <property type="project" value="InterPro"/>
</dbReference>
<evidence type="ECO:0000256" key="8">
    <source>
        <dbReference type="ARBA" id="ARBA00022776"/>
    </source>
</evidence>
<dbReference type="PANTHER" id="PTHR13108:SF9">
    <property type="entry name" value="CONDENSIN COMPLEX SUBUNIT 2"/>
    <property type="match status" value="1"/>
</dbReference>
<dbReference type="GO" id="GO:0051301">
    <property type="term" value="P:cell division"/>
    <property type="evidence" value="ECO:0007669"/>
    <property type="project" value="UniProtKB-KW"/>
</dbReference>
<comment type="similarity">
    <text evidence="3">Belongs to the CND2 (condensin subunit 2) family.</text>
</comment>
<evidence type="ECO:0000256" key="9">
    <source>
        <dbReference type="ARBA" id="ARBA00023067"/>
    </source>
</evidence>
<feature type="compositionally biased region" description="Low complexity" evidence="11">
    <location>
        <begin position="63"/>
        <end position="72"/>
    </location>
</feature>
<evidence type="ECO:0000313" key="12">
    <source>
        <dbReference type="Proteomes" id="UP000694925"/>
    </source>
</evidence>
<keyword evidence="5" id="KW-0158">Chromosome</keyword>
<feature type="compositionally biased region" description="Polar residues" evidence="11">
    <location>
        <begin position="1"/>
        <end position="26"/>
    </location>
</feature>
<evidence type="ECO:0000256" key="3">
    <source>
        <dbReference type="ARBA" id="ARBA00009471"/>
    </source>
</evidence>
<keyword evidence="7" id="KW-0132">Cell division</keyword>
<keyword evidence="10" id="KW-0131">Cell cycle</keyword>
<feature type="region of interest" description="Disordered" evidence="11">
    <location>
        <begin position="161"/>
        <end position="192"/>
    </location>
</feature>
<dbReference type="GO" id="GO:0003682">
    <property type="term" value="F:chromatin binding"/>
    <property type="evidence" value="ECO:0007669"/>
    <property type="project" value="TreeGrafter"/>
</dbReference>
<dbReference type="GO" id="GO:0000796">
    <property type="term" value="C:condensin complex"/>
    <property type="evidence" value="ECO:0007669"/>
    <property type="project" value="InterPro"/>
</dbReference>
<comment type="subcellular location">
    <subcellularLocation>
        <location evidence="1">Chromosome</location>
    </subcellularLocation>
    <subcellularLocation>
        <location evidence="2">Cytoplasm</location>
    </subcellularLocation>
</comment>
<sequence>MANILNSAPSPVSSSPLRRKSVTLQRIQPPLSENDDEAERLARRSEIFDNTTNATSSRDQRRSSLGLSSLGQMSSSQMAERIAQCIKLNAENKINSKNAFRLEMIDFMTYMIKKKDANMTNLQVASTSLDVSTKIYGFRVDGIHMDILKLVGGLDKQEKDAEKQKDLEEMDCEDSIRDNKNRDKSKLEKRKRKTKKQIFTTVEALKTNIETEKPSLITMESDSQTTDTLYQVMLPNHANSGFYQHPYNDVLVDTVNRNDTPDKRTVCDVPRIKGLSKMEICPPLFYFDFHTKNVDDDESDETLSEGTRNNEDRFQFNLDASVQHGDEYVSTDMNHYDDLELTDEENGNRCAMTPDQIENIVDFRQVVTSTVPSQLSEYSFVNKNTNLHWAGPSHWKFNNLRTVSSVKSAKSQQHRNLQAGRKEKVELTISYDNIDIEVMNDKFLPSKKIKLNTKTLRSAWNEEILTLPSDEHYNIINVNKLYLYPKTIEEPENGNNLNTTSLSDTPDDDNMHNVNDGGSDLFPNVQNEEYLENNASEDRYKDVEYQQTQAYTPLIGDNLVAIPKHTKKVAITYSACAKKVDMKQLKQSIWSCLESENNNNNISEEQAQQDSTSDGKSYRDVYKKLPTLLSKTNKEALSFPLSFVSLLHLANEKNLELNSSPDMADIIIHQN</sequence>
<keyword evidence="8" id="KW-0498">Mitosis</keyword>
<dbReference type="RefSeq" id="XP_017889252.1">
    <property type="nucleotide sequence ID" value="XM_018033763.2"/>
</dbReference>
<keyword evidence="9" id="KW-0226">DNA condensation</keyword>
<organism evidence="12 13">
    <name type="scientific">Ceratina calcarata</name>
    <dbReference type="NCBI Taxonomy" id="156304"/>
    <lineage>
        <taxon>Eukaryota</taxon>
        <taxon>Metazoa</taxon>
        <taxon>Ecdysozoa</taxon>
        <taxon>Arthropoda</taxon>
        <taxon>Hexapoda</taxon>
        <taxon>Insecta</taxon>
        <taxon>Pterygota</taxon>
        <taxon>Neoptera</taxon>
        <taxon>Endopterygota</taxon>
        <taxon>Hymenoptera</taxon>
        <taxon>Apocrita</taxon>
        <taxon>Aculeata</taxon>
        <taxon>Apoidea</taxon>
        <taxon>Anthophila</taxon>
        <taxon>Apidae</taxon>
        <taxon>Ceratina</taxon>
        <taxon>Zadontomerus</taxon>
    </lineage>
</organism>
<evidence type="ECO:0000256" key="6">
    <source>
        <dbReference type="ARBA" id="ARBA00022490"/>
    </source>
</evidence>
<feature type="region of interest" description="Disordered" evidence="11">
    <location>
        <begin position="1"/>
        <end position="72"/>
    </location>
</feature>
<feature type="compositionally biased region" description="Basic and acidic residues" evidence="11">
    <location>
        <begin position="174"/>
        <end position="186"/>
    </location>
</feature>